<evidence type="ECO:0000256" key="6">
    <source>
        <dbReference type="SAM" id="Phobius"/>
    </source>
</evidence>
<dbReference type="CDD" id="cd16015">
    <property type="entry name" value="LTA_synthase"/>
    <property type="match status" value="1"/>
</dbReference>
<protein>
    <submittedName>
        <fullName evidence="8">Sulfatase</fullName>
    </submittedName>
</protein>
<dbReference type="RefSeq" id="WP_014222712.1">
    <property type="nucleotide sequence ID" value="NZ_LWBO01000001.1"/>
</dbReference>
<dbReference type="EMBL" id="LWBO01000001">
    <property type="protein sequence ID" value="OQP55140.1"/>
    <property type="molecule type" value="Genomic_DNA"/>
</dbReference>
<evidence type="ECO:0000256" key="1">
    <source>
        <dbReference type="ARBA" id="ARBA00004651"/>
    </source>
</evidence>
<dbReference type="PANTHER" id="PTHR47371:SF3">
    <property type="entry name" value="PHOSPHOGLYCEROL TRANSFERASE I"/>
    <property type="match status" value="1"/>
</dbReference>
<evidence type="ECO:0000256" key="4">
    <source>
        <dbReference type="ARBA" id="ARBA00022989"/>
    </source>
</evidence>
<keyword evidence="2" id="KW-1003">Cell membrane</keyword>
<accession>A0ABX3P4V0</accession>
<evidence type="ECO:0000313" key="9">
    <source>
        <dbReference type="Proteomes" id="UP000192277"/>
    </source>
</evidence>
<keyword evidence="9" id="KW-1185">Reference proteome</keyword>
<dbReference type="PIRSF" id="PIRSF005091">
    <property type="entry name" value="Mmb_sulf_HI1246"/>
    <property type="match status" value="1"/>
</dbReference>
<comment type="caution">
    <text evidence="8">The sequence shown here is derived from an EMBL/GenBank/DDBJ whole genome shotgun (WGS) entry which is preliminary data.</text>
</comment>
<evidence type="ECO:0000256" key="3">
    <source>
        <dbReference type="ARBA" id="ARBA00022692"/>
    </source>
</evidence>
<comment type="subcellular location">
    <subcellularLocation>
        <location evidence="1">Cell membrane</location>
        <topology evidence="1">Multi-pass membrane protein</topology>
    </subcellularLocation>
</comment>
<keyword evidence="5 6" id="KW-0472">Membrane</keyword>
<feature type="domain" description="Sulfatase N-terminal" evidence="7">
    <location>
        <begin position="343"/>
        <end position="611"/>
    </location>
</feature>
<feature type="transmembrane region" description="Helical" evidence="6">
    <location>
        <begin position="118"/>
        <end position="138"/>
    </location>
</feature>
<feature type="transmembrane region" description="Helical" evidence="6">
    <location>
        <begin position="244"/>
        <end position="263"/>
    </location>
</feature>
<dbReference type="Proteomes" id="UP000192277">
    <property type="component" value="Unassembled WGS sequence"/>
</dbReference>
<dbReference type="InterPro" id="IPR017850">
    <property type="entry name" value="Alkaline_phosphatase_core_sf"/>
</dbReference>
<feature type="transmembrane region" description="Helical" evidence="6">
    <location>
        <begin position="12"/>
        <end position="32"/>
    </location>
</feature>
<sequence>MLRLRSLLQKGLAHRFGIILLLVFINLGISFVTRLGLLLYTGKGFDWTIGNLLGVFGIGLLYDLAISSYLIIPFVLHLWFTSEKIYEPAMRKWIIGLYAALMLFFSFSQLVPAEYNAALHWGVVVLFGLRLAIYLLLAKKGPAFRLQWRKYVLAADIFLVTFLLLFNAISEYFFWNEFSTRYNFIAVDYLIYTTEVLGNIQESYPVGWIITGVLIVSFAIVWFLRANVRRSVKQPISFSRRSMIALLLLIFPAITFLFVTNKWKRFSSNAYANELAANGLFEFGTAFTHNELDFYKFYRVLPDEEAFNIVRKQLETPNAHFVSNDPFNIERQVSYAEPEKKMNVVLISVESFSANFMKAFGNEQNITPCLDSLAGKGLLFTNLYSSGTRTVRGLEALSLSIPPTPGQSIVKRPDNENMFSLGSVFKSKGYITQYLYGGYGYFDNMNVFFSGNHYDVIDRNALRPDQIHYANIWGVADEDLFTLTLQQLDSNYKCGKPFFSHVMTVSNHRPFTYPEGRIDIPPSRQAREGAVKYTDYAIGQFIRKASEKPWFKNTIFVIVADHCAGSAGSVELPVTGYHIPMLIYSPDNIAPQKIDRLTAQIDIAPSILGLLKFNYRSKFFGQDIFSLPAGQERAFISTYQGLGYLKNGELIVQSPTQKVDQYKPDFTTGKAQKEPLTDSLVKQAIAFYQSASWLLKNNKYRSN</sequence>
<evidence type="ECO:0000256" key="5">
    <source>
        <dbReference type="ARBA" id="ARBA00023136"/>
    </source>
</evidence>
<dbReference type="Gene3D" id="3.30.1120.80">
    <property type="match status" value="1"/>
</dbReference>
<reference evidence="8 9" key="1">
    <citation type="submission" date="2016-04" db="EMBL/GenBank/DDBJ databases">
        <authorList>
            <person name="Chen L."/>
            <person name="Zhuang W."/>
            <person name="Wang G."/>
        </authorList>
    </citation>
    <scope>NUCLEOTIDE SEQUENCE [LARGE SCALE GENOMIC DNA]</scope>
    <source>
        <strain evidence="9">GR20</strain>
    </source>
</reference>
<evidence type="ECO:0000313" key="8">
    <source>
        <dbReference type="EMBL" id="OQP55140.1"/>
    </source>
</evidence>
<dbReference type="SUPFAM" id="SSF53649">
    <property type="entry name" value="Alkaline phosphatase-like"/>
    <property type="match status" value="1"/>
</dbReference>
<name>A0ABX3P4V0_9BACT</name>
<feature type="transmembrane region" description="Helical" evidence="6">
    <location>
        <begin position="206"/>
        <end position="224"/>
    </location>
</feature>
<keyword evidence="3 6" id="KW-0812">Transmembrane</keyword>
<dbReference type="Gene3D" id="3.40.720.10">
    <property type="entry name" value="Alkaline Phosphatase, subunit A"/>
    <property type="match status" value="1"/>
</dbReference>
<feature type="transmembrane region" description="Helical" evidence="6">
    <location>
        <begin position="52"/>
        <end position="81"/>
    </location>
</feature>
<dbReference type="InterPro" id="IPR012160">
    <property type="entry name" value="LtaS-like"/>
</dbReference>
<feature type="transmembrane region" description="Helical" evidence="6">
    <location>
        <begin position="150"/>
        <end position="169"/>
    </location>
</feature>
<dbReference type="InterPro" id="IPR000917">
    <property type="entry name" value="Sulfatase_N"/>
</dbReference>
<evidence type="ECO:0000259" key="7">
    <source>
        <dbReference type="Pfam" id="PF00884"/>
    </source>
</evidence>
<organism evidence="8 9">
    <name type="scientific">Niastella koreensis</name>
    <dbReference type="NCBI Taxonomy" id="354356"/>
    <lineage>
        <taxon>Bacteria</taxon>
        <taxon>Pseudomonadati</taxon>
        <taxon>Bacteroidota</taxon>
        <taxon>Chitinophagia</taxon>
        <taxon>Chitinophagales</taxon>
        <taxon>Chitinophagaceae</taxon>
        <taxon>Niastella</taxon>
    </lineage>
</organism>
<dbReference type="PANTHER" id="PTHR47371">
    <property type="entry name" value="LIPOTEICHOIC ACID SYNTHASE"/>
    <property type="match status" value="1"/>
</dbReference>
<feature type="transmembrane region" description="Helical" evidence="6">
    <location>
        <begin position="93"/>
        <end position="112"/>
    </location>
</feature>
<evidence type="ECO:0000256" key="2">
    <source>
        <dbReference type="ARBA" id="ARBA00022475"/>
    </source>
</evidence>
<dbReference type="InterPro" id="IPR050448">
    <property type="entry name" value="OpgB/LTA_synthase_biosynth"/>
</dbReference>
<keyword evidence="4 6" id="KW-1133">Transmembrane helix</keyword>
<gene>
    <name evidence="8" type="ORF">A4D02_02135</name>
</gene>
<proteinExistence type="predicted"/>
<dbReference type="Pfam" id="PF00884">
    <property type="entry name" value="Sulfatase"/>
    <property type="match status" value="1"/>
</dbReference>